<keyword evidence="1" id="KW-0732">Signal</keyword>
<organism evidence="3 4">
    <name type="scientific">Sediminicola arcticus</name>
    <dbReference type="NCBI Taxonomy" id="1574308"/>
    <lineage>
        <taxon>Bacteria</taxon>
        <taxon>Pseudomonadati</taxon>
        <taxon>Bacteroidota</taxon>
        <taxon>Flavobacteriia</taxon>
        <taxon>Flavobacteriales</taxon>
        <taxon>Flavobacteriaceae</taxon>
        <taxon>Sediminicola</taxon>
    </lineage>
</organism>
<dbReference type="PROSITE" id="PS51257">
    <property type="entry name" value="PROKAR_LIPOPROTEIN"/>
    <property type="match status" value="1"/>
</dbReference>
<dbReference type="RefSeq" id="WP_354616389.1">
    <property type="nucleotide sequence ID" value="NZ_JBEXAE010000008.1"/>
</dbReference>
<evidence type="ECO:0000313" key="3">
    <source>
        <dbReference type="EMBL" id="MET6991846.1"/>
    </source>
</evidence>
<gene>
    <name evidence="3" type="ORF">ABXZ36_14440</name>
</gene>
<protein>
    <submittedName>
        <fullName evidence="3">DUF4369 domain-containing protein</fullName>
    </submittedName>
</protein>
<feature type="chain" id="PRO_5045414621" evidence="1">
    <location>
        <begin position="19"/>
        <end position="235"/>
    </location>
</feature>
<dbReference type="EMBL" id="JBEXAE010000008">
    <property type="protein sequence ID" value="MET6991846.1"/>
    <property type="molecule type" value="Genomic_DNA"/>
</dbReference>
<sequence>MKNILFLAVIGIFMISCAGDTEQTMTVSGNVKGLKKGTLYLQKIQDSTLITIDSLTVEGNGNFEFKTEMESPEIFYLYLKKEDNNDINDRITFFGEPGNITINTSWDTFDTKAKIEGSETQKKLEEYRGVMSKFNTRNLEYLKFRFDPQVLKDSTALDSVKKLSDKNILRGYLYALNFALNNRNSYISPYIALTEVSDANTKYLDSINNSFSPEVANSKYGKELKKYLEEIKKNE</sequence>
<accession>A0ABV2SXH0</accession>
<feature type="signal peptide" evidence="1">
    <location>
        <begin position="1"/>
        <end position="18"/>
    </location>
</feature>
<reference evidence="3 4" key="1">
    <citation type="submission" date="2024-07" db="EMBL/GenBank/DDBJ databases">
        <title>The genome sequence of type strain Sediminicola arcticus GDMCC 1.2805.</title>
        <authorList>
            <person name="Liu Y."/>
        </authorList>
    </citation>
    <scope>NUCLEOTIDE SEQUENCE [LARGE SCALE GENOMIC DNA]</scope>
    <source>
        <strain evidence="3 4">GDMCC 1.2805</strain>
    </source>
</reference>
<feature type="domain" description="DUF4369" evidence="2">
    <location>
        <begin position="25"/>
        <end position="124"/>
    </location>
</feature>
<dbReference type="Pfam" id="PF14289">
    <property type="entry name" value="DUF4369"/>
    <property type="match status" value="1"/>
</dbReference>
<dbReference type="InterPro" id="IPR025380">
    <property type="entry name" value="DUF4369"/>
</dbReference>
<name>A0ABV2SXH0_9FLAO</name>
<proteinExistence type="predicted"/>
<keyword evidence="4" id="KW-1185">Reference proteome</keyword>
<evidence type="ECO:0000313" key="4">
    <source>
        <dbReference type="Proteomes" id="UP001549799"/>
    </source>
</evidence>
<comment type="caution">
    <text evidence="3">The sequence shown here is derived from an EMBL/GenBank/DDBJ whole genome shotgun (WGS) entry which is preliminary data.</text>
</comment>
<evidence type="ECO:0000259" key="2">
    <source>
        <dbReference type="Pfam" id="PF14289"/>
    </source>
</evidence>
<evidence type="ECO:0000256" key="1">
    <source>
        <dbReference type="SAM" id="SignalP"/>
    </source>
</evidence>
<dbReference type="Proteomes" id="UP001549799">
    <property type="component" value="Unassembled WGS sequence"/>
</dbReference>